<organism evidence="8 9">
    <name type="scientific">Tetracentron sinense</name>
    <name type="common">Spur-leaf</name>
    <dbReference type="NCBI Taxonomy" id="13715"/>
    <lineage>
        <taxon>Eukaryota</taxon>
        <taxon>Viridiplantae</taxon>
        <taxon>Streptophyta</taxon>
        <taxon>Embryophyta</taxon>
        <taxon>Tracheophyta</taxon>
        <taxon>Spermatophyta</taxon>
        <taxon>Magnoliopsida</taxon>
        <taxon>Trochodendrales</taxon>
        <taxon>Trochodendraceae</taxon>
        <taxon>Tetracentron</taxon>
    </lineage>
</organism>
<feature type="region of interest" description="Disordered" evidence="6">
    <location>
        <begin position="110"/>
        <end position="129"/>
    </location>
</feature>
<evidence type="ECO:0000256" key="5">
    <source>
        <dbReference type="ARBA" id="ARBA00075471"/>
    </source>
</evidence>
<dbReference type="SUPFAM" id="SSF49764">
    <property type="entry name" value="HSP20-like chaperones"/>
    <property type="match status" value="1"/>
</dbReference>
<dbReference type="EMBL" id="JABCRI010000001">
    <property type="protein sequence ID" value="KAF8412186.1"/>
    <property type="molecule type" value="Genomic_DNA"/>
</dbReference>
<dbReference type="Gene3D" id="2.60.40.790">
    <property type="match status" value="1"/>
</dbReference>
<evidence type="ECO:0000256" key="2">
    <source>
        <dbReference type="ARBA" id="ARBA00022737"/>
    </source>
</evidence>
<protein>
    <recommendedName>
        <fullName evidence="4">Protein SGT1 homolog</fullName>
    </recommendedName>
    <alternativeName>
        <fullName evidence="5">Suppressor of G2 allele of SKP1 homolog</fullName>
    </alternativeName>
</protein>
<dbReference type="InterPro" id="IPR007052">
    <property type="entry name" value="CS_dom"/>
</dbReference>
<comment type="caution">
    <text evidence="8">The sequence shown here is derived from an EMBL/GenBank/DDBJ whole genome shotgun (WGS) entry which is preliminary data.</text>
</comment>
<keyword evidence="9" id="KW-1185">Reference proteome</keyword>
<keyword evidence="3" id="KW-0802">TPR repeat</keyword>
<dbReference type="Pfam" id="PF04969">
    <property type="entry name" value="CS"/>
    <property type="match status" value="1"/>
</dbReference>
<feature type="region of interest" description="Disordered" evidence="6">
    <location>
        <begin position="353"/>
        <end position="378"/>
    </location>
</feature>
<reference evidence="8 9" key="1">
    <citation type="submission" date="2020-04" db="EMBL/GenBank/DDBJ databases">
        <title>Plant Genome Project.</title>
        <authorList>
            <person name="Zhang R.-G."/>
        </authorList>
    </citation>
    <scope>NUCLEOTIDE SEQUENCE [LARGE SCALE GENOMIC DNA]</scope>
    <source>
        <strain evidence="8">YNK0</strain>
        <tissue evidence="8">Leaf</tissue>
    </source>
</reference>
<gene>
    <name evidence="8" type="ORF">HHK36_000146</name>
</gene>
<evidence type="ECO:0000256" key="4">
    <source>
        <dbReference type="ARBA" id="ARBA00069423"/>
    </source>
</evidence>
<dbReference type="CDD" id="cd06466">
    <property type="entry name" value="p23_CS_SGT1_like"/>
    <property type="match status" value="1"/>
</dbReference>
<comment type="similarity">
    <text evidence="1">Belongs to the SGT1 family.</text>
</comment>
<keyword evidence="2" id="KW-0677">Repeat</keyword>
<evidence type="ECO:0000259" key="7">
    <source>
        <dbReference type="PROSITE" id="PS51203"/>
    </source>
</evidence>
<dbReference type="GO" id="GO:0051087">
    <property type="term" value="F:protein-folding chaperone binding"/>
    <property type="evidence" value="ECO:0007669"/>
    <property type="project" value="InterPro"/>
</dbReference>
<evidence type="ECO:0000256" key="3">
    <source>
        <dbReference type="ARBA" id="ARBA00022803"/>
    </source>
</evidence>
<dbReference type="AlphaFoldDB" id="A0A835DQJ5"/>
<feature type="compositionally biased region" description="Low complexity" evidence="6">
    <location>
        <begin position="119"/>
        <end position="129"/>
    </location>
</feature>
<evidence type="ECO:0000256" key="6">
    <source>
        <dbReference type="SAM" id="MobiDB-lite"/>
    </source>
</evidence>
<name>A0A835DQJ5_TETSI</name>
<dbReference type="PANTHER" id="PTHR45862">
    <property type="entry name" value="PROTEIN SGT1 HOMOLOG"/>
    <property type="match status" value="1"/>
</dbReference>
<evidence type="ECO:0000313" key="8">
    <source>
        <dbReference type="EMBL" id="KAF8412186.1"/>
    </source>
</evidence>
<dbReference type="PROSITE" id="PS51203">
    <property type="entry name" value="CS"/>
    <property type="match status" value="1"/>
</dbReference>
<feature type="domain" description="CS" evidence="7">
    <location>
        <begin position="197"/>
        <end position="286"/>
    </location>
</feature>
<dbReference type="InterPro" id="IPR008978">
    <property type="entry name" value="HSP20-like_chaperone"/>
</dbReference>
<accession>A0A835DQJ5</accession>
<evidence type="ECO:0000256" key="1">
    <source>
        <dbReference type="ARBA" id="ARBA00008509"/>
    </source>
</evidence>
<dbReference type="OrthoDB" id="1898560at2759"/>
<dbReference type="FunFam" id="2.60.40.790:FF:000041">
    <property type="entry name" value="Protein SGT1 homolog A"/>
    <property type="match status" value="1"/>
</dbReference>
<proteinExistence type="inferred from homology"/>
<evidence type="ECO:0000313" key="9">
    <source>
        <dbReference type="Proteomes" id="UP000655225"/>
    </source>
</evidence>
<dbReference type="Proteomes" id="UP000655225">
    <property type="component" value="Unassembled WGS sequence"/>
</dbReference>
<dbReference type="InterPro" id="IPR044563">
    <property type="entry name" value="Sgt1-like"/>
</dbReference>
<sequence length="378" mass="42260">MWKEAFECLSVDEKVRRVGVSLASACDCCESRQSEDLEHVLNKGKFAADIWRKLTGLLEGVDFSIKHSYREGYRVANALARQGAMGRNNLFINSSQLPKIIKEETDDLPKQLTQNAPPSAASMSVGSQSSDINVGTVEDSGPGYAVSSQTTVAPLAEPKYRSLQLFVLYCHSKRIVEQTSILLVLLSQLYDSFNENNCLHRHGYYQKPEEVVVTIYAKGIPAKNLIVDFGEQILSVSIDISGEDVYHFQPRLFGKIVPEKCRYEVLSTKVEIRLVKAEAINWTSLEFTKESAVPQKINVSSGRLLCLYCTHTSNMSPNMLHVGSRRPTYPSSKSRAVDWNMLEAQVKKEVESNGTVQVGKKKVEGTPPDGMELKKREY</sequence>